<protein>
    <recommendedName>
        <fullName evidence="13">Fibronectin type-III domain-containing protein</fullName>
    </recommendedName>
</protein>
<dbReference type="GO" id="GO:0000272">
    <property type="term" value="P:polysaccharide catabolic process"/>
    <property type="evidence" value="ECO:0007669"/>
    <property type="project" value="UniProtKB-KW"/>
</dbReference>
<dbReference type="InterPro" id="IPR052052">
    <property type="entry name" value="Polysaccharide_Lyase_9"/>
</dbReference>
<evidence type="ECO:0000259" key="13">
    <source>
        <dbReference type="PROSITE" id="PS50853"/>
    </source>
</evidence>
<evidence type="ECO:0000313" key="15">
    <source>
        <dbReference type="Proteomes" id="UP000317638"/>
    </source>
</evidence>
<comment type="subcellular location">
    <subcellularLocation>
        <location evidence="2">Secreted</location>
    </subcellularLocation>
</comment>
<comment type="cofactor">
    <cofactor evidence="1">
        <name>Ca(2+)</name>
        <dbReference type="ChEBI" id="CHEBI:29108"/>
    </cofactor>
</comment>
<dbReference type="InterPro" id="IPR013783">
    <property type="entry name" value="Ig-like_fold"/>
</dbReference>
<evidence type="ECO:0000256" key="6">
    <source>
        <dbReference type="ARBA" id="ARBA00022837"/>
    </source>
</evidence>
<dbReference type="RefSeq" id="WP_143937854.1">
    <property type="nucleotide sequence ID" value="NZ_VKKG01000002.1"/>
</dbReference>
<dbReference type="InterPro" id="IPR003961">
    <property type="entry name" value="FN3_dom"/>
</dbReference>
<keyword evidence="3" id="KW-0964">Secreted</keyword>
<dbReference type="GO" id="GO:0005576">
    <property type="term" value="C:extracellular region"/>
    <property type="evidence" value="ECO:0007669"/>
    <property type="project" value="UniProtKB-SubCell"/>
</dbReference>
<dbReference type="InterPro" id="IPR011050">
    <property type="entry name" value="Pectin_lyase_fold/virulence"/>
</dbReference>
<evidence type="ECO:0000256" key="9">
    <source>
        <dbReference type="ARBA" id="ARBA00023326"/>
    </source>
</evidence>
<feature type="region of interest" description="Disordered" evidence="11">
    <location>
        <begin position="1134"/>
        <end position="1165"/>
    </location>
</feature>
<dbReference type="Gene3D" id="2.160.20.10">
    <property type="entry name" value="Single-stranded right-handed beta-helix, Pectin lyase-like"/>
    <property type="match status" value="1"/>
</dbReference>
<keyword evidence="7" id="KW-0456">Lyase</keyword>
<proteinExistence type="inferred from homology"/>
<dbReference type="PROSITE" id="PS50853">
    <property type="entry name" value="FN3"/>
    <property type="match status" value="1"/>
</dbReference>
<keyword evidence="5 12" id="KW-0732">Signal</keyword>
<dbReference type="SUPFAM" id="SSF51126">
    <property type="entry name" value="Pectin lyase-like"/>
    <property type="match status" value="1"/>
</dbReference>
<dbReference type="InterPro" id="IPR036116">
    <property type="entry name" value="FN3_sf"/>
</dbReference>
<evidence type="ECO:0000256" key="7">
    <source>
        <dbReference type="ARBA" id="ARBA00023239"/>
    </source>
</evidence>
<feature type="domain" description="Fibronectin type-III" evidence="13">
    <location>
        <begin position="296"/>
        <end position="383"/>
    </location>
</feature>
<organism evidence="14 15">
    <name type="scientific">Tessaracoccus rhinocerotis</name>
    <dbReference type="NCBI Taxonomy" id="1689449"/>
    <lineage>
        <taxon>Bacteria</taxon>
        <taxon>Bacillati</taxon>
        <taxon>Actinomycetota</taxon>
        <taxon>Actinomycetes</taxon>
        <taxon>Propionibacteriales</taxon>
        <taxon>Propionibacteriaceae</taxon>
        <taxon>Tessaracoccus</taxon>
    </lineage>
</organism>
<gene>
    <name evidence="14" type="ORF">FOJ82_07630</name>
</gene>
<dbReference type="SMART" id="SM00710">
    <property type="entry name" value="PbH1"/>
    <property type="match status" value="5"/>
</dbReference>
<evidence type="ECO:0000256" key="3">
    <source>
        <dbReference type="ARBA" id="ARBA00022525"/>
    </source>
</evidence>
<keyword evidence="6" id="KW-0106">Calcium</keyword>
<reference evidence="14 15" key="1">
    <citation type="submission" date="2019-07" db="EMBL/GenBank/DDBJ databases">
        <authorList>
            <person name="Zhou L.-Y."/>
        </authorList>
    </citation>
    <scope>NUCLEOTIDE SEQUENCE [LARGE SCALE GENOMIC DNA]</scope>
    <source>
        <strain evidence="14 15">YIM 101269</strain>
    </source>
</reference>
<keyword evidence="9" id="KW-0624">Polysaccharide degradation</keyword>
<feature type="compositionally biased region" description="Low complexity" evidence="11">
    <location>
        <begin position="1135"/>
        <end position="1147"/>
    </location>
</feature>
<keyword evidence="8" id="KW-0378">Hydrolase</keyword>
<dbReference type="InterPro" id="IPR058953">
    <property type="entry name" value="PelX-like_N"/>
</dbReference>
<keyword evidence="15" id="KW-1185">Reference proteome</keyword>
<evidence type="ECO:0000313" key="14">
    <source>
        <dbReference type="EMBL" id="TRY18962.1"/>
    </source>
</evidence>
<evidence type="ECO:0000256" key="11">
    <source>
        <dbReference type="SAM" id="MobiDB-lite"/>
    </source>
</evidence>
<comment type="caution">
    <text evidence="14">The sequence shown here is derived from an EMBL/GenBank/DDBJ whole genome shotgun (WGS) entry which is preliminary data.</text>
</comment>
<dbReference type="InterPro" id="IPR012334">
    <property type="entry name" value="Pectin_lyas_fold"/>
</dbReference>
<accession>A0A553K2M9</accession>
<dbReference type="Proteomes" id="UP000317638">
    <property type="component" value="Unassembled WGS sequence"/>
</dbReference>
<keyword evidence="9" id="KW-0119">Carbohydrate metabolism</keyword>
<feature type="chain" id="PRO_5038401878" description="Fibronectin type-III domain-containing protein" evidence="12">
    <location>
        <begin position="27"/>
        <end position="1288"/>
    </location>
</feature>
<keyword evidence="4" id="KW-0479">Metal-binding</keyword>
<feature type="signal peptide" evidence="12">
    <location>
        <begin position="1"/>
        <end position="26"/>
    </location>
</feature>
<feature type="compositionally biased region" description="Acidic residues" evidence="11">
    <location>
        <begin position="1148"/>
        <end position="1160"/>
    </location>
</feature>
<dbReference type="Pfam" id="PF13229">
    <property type="entry name" value="Beta_helix"/>
    <property type="match status" value="1"/>
</dbReference>
<dbReference type="GO" id="GO:0016837">
    <property type="term" value="F:carbon-oxygen lyase activity, acting on polysaccharides"/>
    <property type="evidence" value="ECO:0007669"/>
    <property type="project" value="TreeGrafter"/>
</dbReference>
<dbReference type="GO" id="GO:0016798">
    <property type="term" value="F:hydrolase activity, acting on glycosyl bonds"/>
    <property type="evidence" value="ECO:0007669"/>
    <property type="project" value="UniProtKB-KW"/>
</dbReference>
<evidence type="ECO:0000256" key="12">
    <source>
        <dbReference type="SAM" id="SignalP"/>
    </source>
</evidence>
<name>A0A553K2M9_9ACTN</name>
<comment type="similarity">
    <text evidence="10">Belongs to the polysaccharide lyase 9 family.</text>
</comment>
<dbReference type="PANTHER" id="PTHR40088:SF1">
    <property type="entry name" value="PECTATE LYASE PEL9"/>
    <property type="match status" value="1"/>
</dbReference>
<dbReference type="Gene3D" id="2.60.40.10">
    <property type="entry name" value="Immunoglobulins"/>
    <property type="match status" value="1"/>
</dbReference>
<dbReference type="PANTHER" id="PTHR40088">
    <property type="entry name" value="PECTATE LYASE (EUROFUNG)"/>
    <property type="match status" value="1"/>
</dbReference>
<dbReference type="CDD" id="cd00063">
    <property type="entry name" value="FN3"/>
    <property type="match status" value="1"/>
</dbReference>
<evidence type="ECO:0000256" key="4">
    <source>
        <dbReference type="ARBA" id="ARBA00022723"/>
    </source>
</evidence>
<dbReference type="OrthoDB" id="8660908at2"/>
<keyword evidence="8" id="KW-0326">Glycosidase</keyword>
<sequence>MNPRTPTPTRRVLTLALAVAMALALAVTGLGVDAPARAEESPDVLNPSAMPIGPITSDTQVGRYTIRATEAAAVEVDAQERTGGEHVFTQRLKLNGGGTPERRSVAFTTFGPAVLNAYALSASASADRQLALYTQDGTLVESLPAYGAPTDIPLARFTVPSAGSYYVASPSSGVNIFHLELVDGVAPERPAWDLVAAPVVTGVHQDGPDLLVDFDGLVGFDGADIATATLYDSGGTAVATGMSGAQAASGTIALTPSTSGDYAVEVALQRTDEDLPKVSPRADAPGFVLPLGASEVLAALTTAVADGSATVTVEWAAVAEAESYVVEFRESGSTDWGALAATTETSADVTGLAPGDRIEIRIISHRGSEATFSEVHTVEVSDEVERWLEAHAGVSSNGTLVHHADGSMTFDMRGNNGKIADSEDGFHYYYTEIDPLTENWTLSARFTVDDASGKDNQSGFGIIAVDTFEPNNRDARYFNSVGTMSAKYVRDLGESVDTRYGTPGSKVVTGYTDGPRVATPARDMTGSEPFDWTWRDGLAEGVNMNPPRFVDGDVYEYTLRKSNTGFHAIWSVDGERHEIITYEPDLLLQQTGDSYYVGVFAARNIEVSVSDLAFSTIHPDDDEEALERPVTRVTPWLTADVTRTTPHRSIEVPLLSNVHGVASVVDQRGTVIGGPVDLEPGAATSVVVPLADGVNEYTATLTPAPRQEQTGLGEYEDLDSYEPFSIPLTITVASYGQPGQSIHVAADGSPAGDGTPGSPLDLHTAVAHVQPGQQIVLQPGTYRPTRKVTIERGNDGTPAQPIVLMSRPGSRALLDLSGSPDGGIHLRGDHWHLYDLEITGSRGYQKPMLISGHHNVVERIESHHNADTGIQISGNAAEPRSMWPSHNLVVSSVSHNNADPLANDADGFAAKITAGEGNVFRHSIAHHNVDDGWDLYAKSTQGPIGDVVVEHSVAYRNGWLEEAPDVTGEGNGFKLGGENMPGAHLLSNSVSFDNAGAGVTSNSGPDVIVDDVTSYANAGPNLRLYTSAAQTDYRVRGLLSADGGAADSIGLREQPDDITGDPSNVLDGVTAGGEPVTDDWFASVDLDVVPRIAPDGSVDMQGLLELLEPGAGEWGARLGAHPSPTVMELYPPVQPVTEVPTPEPSQEPTEEPTEEPDGDLYETPGFHDVNGRRWMTVCEPYSITVRCFTYIWGTTIGTWNGAYYQHNGWTFNNLTYLGSPRSAWADNPLGHTGRWTAADGRQWRTECDTPAVGGNGCRSYVSATVIERNGNTYRTVTKEVFNNIVRFN</sequence>
<dbReference type="GO" id="GO:0046872">
    <property type="term" value="F:metal ion binding"/>
    <property type="evidence" value="ECO:0007669"/>
    <property type="project" value="UniProtKB-KW"/>
</dbReference>
<dbReference type="InterPro" id="IPR006626">
    <property type="entry name" value="PbH1"/>
</dbReference>
<dbReference type="EMBL" id="VKKG01000002">
    <property type="protein sequence ID" value="TRY18962.1"/>
    <property type="molecule type" value="Genomic_DNA"/>
</dbReference>
<dbReference type="SUPFAM" id="SSF49265">
    <property type="entry name" value="Fibronectin type III"/>
    <property type="match status" value="1"/>
</dbReference>
<evidence type="ECO:0000256" key="10">
    <source>
        <dbReference type="ARBA" id="ARBA00038263"/>
    </source>
</evidence>
<evidence type="ECO:0000256" key="1">
    <source>
        <dbReference type="ARBA" id="ARBA00001913"/>
    </source>
</evidence>
<evidence type="ECO:0000256" key="2">
    <source>
        <dbReference type="ARBA" id="ARBA00004613"/>
    </source>
</evidence>
<dbReference type="Pfam" id="PF25849">
    <property type="entry name" value="PelX_N"/>
    <property type="match status" value="2"/>
</dbReference>
<dbReference type="InterPro" id="IPR039448">
    <property type="entry name" value="Beta_helix"/>
</dbReference>
<evidence type="ECO:0000256" key="5">
    <source>
        <dbReference type="ARBA" id="ARBA00022729"/>
    </source>
</evidence>
<evidence type="ECO:0000256" key="8">
    <source>
        <dbReference type="ARBA" id="ARBA00023295"/>
    </source>
</evidence>